<proteinExistence type="predicted"/>
<dbReference type="OrthoDB" id="5101064at2759"/>
<dbReference type="GeneID" id="59313361"/>
<reference evidence="2 3" key="1">
    <citation type="submission" date="2020-05" db="EMBL/GenBank/DDBJ databases">
        <title>Identification and distribution of gene clusters putatively required for synthesis of sphingolipid metabolism inhibitors in phylogenetically diverse species of the filamentous fungus Fusarium.</title>
        <authorList>
            <person name="Kim H.-S."/>
            <person name="Busman M."/>
            <person name="Brown D.W."/>
            <person name="Divon H."/>
            <person name="Uhlig S."/>
            <person name="Proctor R.H."/>
        </authorList>
    </citation>
    <scope>NUCLEOTIDE SEQUENCE [LARGE SCALE GENOMIC DNA]</scope>
    <source>
        <strain evidence="2 3">NRRL 66333</strain>
    </source>
</reference>
<keyword evidence="3" id="KW-1185">Reference proteome</keyword>
<dbReference type="EMBL" id="JAAOAV010000384">
    <property type="protein sequence ID" value="KAF5578804.1"/>
    <property type="molecule type" value="Genomic_DNA"/>
</dbReference>
<keyword evidence="1" id="KW-0472">Membrane</keyword>
<sequence length="136" mass="15355">MPSRQVKFPTLQDLLEIDEALQDIKTADAILQNLQNQEVPIAQDDHQASAMEAIVNALVAIVALFLTLFGFRVNKAPAEEDTKSAKAVKKVSLERKKAEKMIKRTEAYMHALDRLVEAQQLYSGDNWTGSWEMVQR</sequence>
<gene>
    <name evidence="2" type="ORF">FSUBG_13721</name>
</gene>
<comment type="caution">
    <text evidence="2">The sequence shown here is derived from an EMBL/GenBank/DDBJ whole genome shotgun (WGS) entry which is preliminary data.</text>
</comment>
<dbReference type="AlphaFoldDB" id="A0A8H5KQS9"/>
<keyword evidence="1" id="KW-0812">Transmembrane</keyword>
<name>A0A8H5KQS9_GIBSU</name>
<evidence type="ECO:0000313" key="3">
    <source>
        <dbReference type="Proteomes" id="UP000547976"/>
    </source>
</evidence>
<accession>A0A8H5KQS9</accession>
<dbReference type="Proteomes" id="UP000547976">
    <property type="component" value="Unassembled WGS sequence"/>
</dbReference>
<dbReference type="RefSeq" id="XP_036530809.1">
    <property type="nucleotide sequence ID" value="XM_036678643.1"/>
</dbReference>
<organism evidence="2 3">
    <name type="scientific">Gibberella subglutinans</name>
    <name type="common">Fusarium subglutinans</name>
    <dbReference type="NCBI Taxonomy" id="42677"/>
    <lineage>
        <taxon>Eukaryota</taxon>
        <taxon>Fungi</taxon>
        <taxon>Dikarya</taxon>
        <taxon>Ascomycota</taxon>
        <taxon>Pezizomycotina</taxon>
        <taxon>Sordariomycetes</taxon>
        <taxon>Hypocreomycetidae</taxon>
        <taxon>Hypocreales</taxon>
        <taxon>Nectriaceae</taxon>
        <taxon>Fusarium</taxon>
        <taxon>Fusarium fujikuroi species complex</taxon>
    </lineage>
</organism>
<protein>
    <submittedName>
        <fullName evidence="2">Uncharacterized protein</fullName>
    </submittedName>
</protein>
<keyword evidence="1" id="KW-1133">Transmembrane helix</keyword>
<evidence type="ECO:0000313" key="2">
    <source>
        <dbReference type="EMBL" id="KAF5578804.1"/>
    </source>
</evidence>
<feature type="transmembrane region" description="Helical" evidence="1">
    <location>
        <begin position="53"/>
        <end position="73"/>
    </location>
</feature>
<evidence type="ECO:0000256" key="1">
    <source>
        <dbReference type="SAM" id="Phobius"/>
    </source>
</evidence>